<accession>A0A0A9W8F2</accession>
<dbReference type="SUPFAM" id="SSF50494">
    <property type="entry name" value="Trypsin-like serine proteases"/>
    <property type="match status" value="1"/>
</dbReference>
<reference evidence="2" key="2">
    <citation type="submission" date="2014-07" db="EMBL/GenBank/DDBJ databases">
        <authorList>
            <person name="Hull J."/>
        </authorList>
    </citation>
    <scope>NUCLEOTIDE SEQUENCE</scope>
</reference>
<feature type="chain" id="PRO_5002050468" evidence="1">
    <location>
        <begin position="25"/>
        <end position="293"/>
    </location>
</feature>
<organism evidence="2">
    <name type="scientific">Lygus hesperus</name>
    <name type="common">Western plant bug</name>
    <dbReference type="NCBI Taxonomy" id="30085"/>
    <lineage>
        <taxon>Eukaryota</taxon>
        <taxon>Metazoa</taxon>
        <taxon>Ecdysozoa</taxon>
        <taxon>Arthropoda</taxon>
        <taxon>Hexapoda</taxon>
        <taxon>Insecta</taxon>
        <taxon>Pterygota</taxon>
        <taxon>Neoptera</taxon>
        <taxon>Paraneoptera</taxon>
        <taxon>Hemiptera</taxon>
        <taxon>Heteroptera</taxon>
        <taxon>Panheteroptera</taxon>
        <taxon>Cimicomorpha</taxon>
        <taxon>Miridae</taxon>
        <taxon>Mirini</taxon>
        <taxon>Lygus</taxon>
    </lineage>
</organism>
<dbReference type="InterPro" id="IPR009003">
    <property type="entry name" value="Peptidase_S1_PA"/>
</dbReference>
<evidence type="ECO:0000256" key="1">
    <source>
        <dbReference type="SAM" id="SignalP"/>
    </source>
</evidence>
<dbReference type="EMBL" id="GBHO01039913">
    <property type="protein sequence ID" value="JAG03691.1"/>
    <property type="molecule type" value="Transcribed_RNA"/>
</dbReference>
<gene>
    <name evidence="2" type="primary">rpoC_24</name>
    <name evidence="2" type="ORF">CM83_10171</name>
</gene>
<evidence type="ECO:0000313" key="2">
    <source>
        <dbReference type="EMBL" id="JAG03691.1"/>
    </source>
</evidence>
<proteinExistence type="predicted"/>
<sequence>MTFDCRVVEVISSLLVVSAHWAEAQDFVITWPDDPEIKIRNDAEYPTTPGEYKRHKEGTESVVTLLAGRSEFPYLVDIRIDTQDQEKWAIGNLMSHSTVLTTCRWSLFYLREIRNLRIDQQKDTSAGIYAIYEPEIVVLYGPVKFERGLIDRVQHLWNSRTAKAKHGRRSVKVISNHPNCEENEVNYDFSVLLLSREIPPIIPYIGYMPIRIERNNLLITDIDLSRQEEQHIVCYVASVGRNYQNWKGHVAIDYKVKYRVYYETWSTCTNHYAKYKLRETCNIRTEDEPTNVH</sequence>
<keyword evidence="2" id="KW-0804">Transcription</keyword>
<dbReference type="AlphaFoldDB" id="A0A0A9W8F2"/>
<protein>
    <submittedName>
        <fullName evidence="2">DNA-directed RNA polymerase subunit beta</fullName>
    </submittedName>
</protein>
<feature type="signal peptide" evidence="1">
    <location>
        <begin position="1"/>
        <end position="24"/>
    </location>
</feature>
<dbReference type="Gene3D" id="2.40.10.10">
    <property type="entry name" value="Trypsin-like serine proteases"/>
    <property type="match status" value="1"/>
</dbReference>
<keyword evidence="2" id="KW-0240">DNA-directed RNA polymerase</keyword>
<dbReference type="InterPro" id="IPR043504">
    <property type="entry name" value="Peptidase_S1_PA_chymotrypsin"/>
</dbReference>
<dbReference type="GO" id="GO:0000428">
    <property type="term" value="C:DNA-directed RNA polymerase complex"/>
    <property type="evidence" value="ECO:0007669"/>
    <property type="project" value="UniProtKB-KW"/>
</dbReference>
<reference evidence="2" key="1">
    <citation type="journal article" date="2014" name="PLoS ONE">
        <title>Transcriptome-Based Identification of ABC Transporters in the Western Tarnished Plant Bug Lygus hesperus.</title>
        <authorList>
            <person name="Hull J.J."/>
            <person name="Chaney K."/>
            <person name="Geib S.M."/>
            <person name="Fabrick J.A."/>
            <person name="Brent C.S."/>
            <person name="Walsh D."/>
            <person name="Lavine L.C."/>
        </authorList>
    </citation>
    <scope>NUCLEOTIDE SEQUENCE</scope>
</reference>
<name>A0A0A9W8F2_LYGHE</name>
<keyword evidence="1" id="KW-0732">Signal</keyword>